<keyword evidence="2" id="KW-1185">Reference proteome</keyword>
<dbReference type="Proteomes" id="UP000008311">
    <property type="component" value="Unassembled WGS sequence"/>
</dbReference>
<evidence type="ECO:0000313" key="1">
    <source>
        <dbReference type="EMBL" id="EEF36798.1"/>
    </source>
</evidence>
<gene>
    <name evidence="1" type="ORF">RCOM_0620470</name>
</gene>
<dbReference type="InParanoid" id="B9SHS0"/>
<name>B9SHS0_RICCO</name>
<dbReference type="EMBL" id="EQ973966">
    <property type="protein sequence ID" value="EEF36798.1"/>
    <property type="molecule type" value="Genomic_DNA"/>
</dbReference>
<evidence type="ECO:0000313" key="2">
    <source>
        <dbReference type="Proteomes" id="UP000008311"/>
    </source>
</evidence>
<organism evidence="1 2">
    <name type="scientific">Ricinus communis</name>
    <name type="common">Castor bean</name>
    <dbReference type="NCBI Taxonomy" id="3988"/>
    <lineage>
        <taxon>Eukaryota</taxon>
        <taxon>Viridiplantae</taxon>
        <taxon>Streptophyta</taxon>
        <taxon>Embryophyta</taxon>
        <taxon>Tracheophyta</taxon>
        <taxon>Spermatophyta</taxon>
        <taxon>Magnoliopsida</taxon>
        <taxon>eudicotyledons</taxon>
        <taxon>Gunneridae</taxon>
        <taxon>Pentapetalae</taxon>
        <taxon>rosids</taxon>
        <taxon>fabids</taxon>
        <taxon>Malpighiales</taxon>
        <taxon>Euphorbiaceae</taxon>
        <taxon>Acalyphoideae</taxon>
        <taxon>Acalypheae</taxon>
        <taxon>Ricinus</taxon>
    </lineage>
</organism>
<accession>B9SHS0</accession>
<reference evidence="2" key="1">
    <citation type="journal article" date="2010" name="Nat. Biotechnol.">
        <title>Draft genome sequence of the oilseed species Ricinus communis.</title>
        <authorList>
            <person name="Chan A.P."/>
            <person name="Crabtree J."/>
            <person name="Zhao Q."/>
            <person name="Lorenzi H."/>
            <person name="Orvis J."/>
            <person name="Puiu D."/>
            <person name="Melake-Berhan A."/>
            <person name="Jones K.M."/>
            <person name="Redman J."/>
            <person name="Chen G."/>
            <person name="Cahoon E.B."/>
            <person name="Gedil M."/>
            <person name="Stanke M."/>
            <person name="Haas B.J."/>
            <person name="Wortman J.R."/>
            <person name="Fraser-Liggett C.M."/>
            <person name="Ravel J."/>
            <person name="Rabinowicz P.D."/>
        </authorList>
    </citation>
    <scope>NUCLEOTIDE SEQUENCE [LARGE SCALE GENOMIC DNA]</scope>
    <source>
        <strain evidence="2">cv. Hale</strain>
    </source>
</reference>
<dbReference type="AlphaFoldDB" id="B9SHS0"/>
<proteinExistence type="predicted"/>
<sequence>MFNNISSSQGEEELILILKNMMKMMMTFSMIQVSLIQLRNLKKQSLNRLNKFFLNLKHQLLKLEAIP</sequence>
<protein>
    <submittedName>
        <fullName evidence="1">Uncharacterized protein</fullName>
    </submittedName>
</protein>